<feature type="region of interest" description="Disordered" evidence="9">
    <location>
        <begin position="113"/>
        <end position="142"/>
    </location>
</feature>
<dbReference type="GO" id="GO:0006144">
    <property type="term" value="P:purine nucleobase metabolic process"/>
    <property type="evidence" value="ECO:0007669"/>
    <property type="project" value="UniProtKB-KW"/>
</dbReference>
<evidence type="ECO:0000256" key="7">
    <source>
        <dbReference type="PIRSR" id="PIRSR000241-2"/>
    </source>
</evidence>
<keyword evidence="4 5" id="KW-0560">Oxidoreductase</keyword>
<evidence type="ECO:0000313" key="11">
    <source>
        <dbReference type="Proteomes" id="UP000538929"/>
    </source>
</evidence>
<feature type="binding site" evidence="7">
    <location>
        <position position="251"/>
    </location>
    <ligand>
        <name>5-hydroxyisourate</name>
        <dbReference type="ChEBI" id="CHEBI:18072"/>
    </ligand>
</feature>
<dbReference type="AlphaFoldDB" id="A0A7W3TBZ7"/>
<dbReference type="PIRSF" id="PIRSF000241">
    <property type="entry name" value="Urate_oxidase"/>
    <property type="match status" value="1"/>
</dbReference>
<gene>
    <name evidence="10" type="primary">pucL</name>
    <name evidence="10" type="ORF">FNQ90_07985</name>
</gene>
<dbReference type="SUPFAM" id="SSF55620">
    <property type="entry name" value="Tetrahydrobiopterin biosynthesis enzymes-like"/>
    <property type="match status" value="2"/>
</dbReference>
<accession>A0A7W3TBZ7</accession>
<protein>
    <recommendedName>
        <fullName evidence="5 8">Uricase</fullName>
        <ecNumber evidence="5 8">1.7.3.3</ecNumber>
    </recommendedName>
    <alternativeName>
        <fullName evidence="5">Urate oxidase</fullName>
    </alternativeName>
</protein>
<evidence type="ECO:0000256" key="4">
    <source>
        <dbReference type="ARBA" id="ARBA00023002"/>
    </source>
</evidence>
<evidence type="ECO:0000313" key="10">
    <source>
        <dbReference type="EMBL" id="MBB0244051.1"/>
    </source>
</evidence>
<proteinExistence type="inferred from homology"/>
<evidence type="ECO:0000256" key="9">
    <source>
        <dbReference type="SAM" id="MobiDB-lite"/>
    </source>
</evidence>
<evidence type="ECO:0000256" key="5">
    <source>
        <dbReference type="PIRNR" id="PIRNR000241"/>
    </source>
</evidence>
<evidence type="ECO:0000256" key="6">
    <source>
        <dbReference type="PIRSR" id="PIRSR000241-1"/>
    </source>
</evidence>
<sequence length="328" mass="35775">MPGVVLGPARYGKAENRVVRVVREGRTHHIKDLNVSIALEGDLEETHTLGRNDKVLPTDTTKNTVYAFAREHGIASAEGFALLLARHFVAGRESIHRARVRIEEYGWDRIEVPAAGTDGTADDASAPGTGKPDPPRHSFVRSGRETRIAQVTVEAGSCEVLAGLTGLTVLNTTASEFHGFAEDRYTTLEETSDRILATEVTALWRYADHLSGADSGPVPDGDPTPDWDARWTAARDHLLTAFALTHSLSLQQTLYEMGGRVVRRVPGVAEIRLSLPNRHHVPVDLTPFGLENDREVHIAADRPYGLIEATVLREGATARIPPDLTNAL</sequence>
<dbReference type="InterPro" id="IPR002042">
    <property type="entry name" value="Uricase"/>
</dbReference>
<comment type="similarity">
    <text evidence="2 5 8">Belongs to the uricase family.</text>
</comment>
<feature type="binding site" evidence="7">
    <location>
        <position position="277"/>
    </location>
    <ligand>
        <name>urate</name>
        <dbReference type="ChEBI" id="CHEBI:17775"/>
    </ligand>
</feature>
<evidence type="ECO:0000256" key="1">
    <source>
        <dbReference type="ARBA" id="ARBA00004831"/>
    </source>
</evidence>
<comment type="function">
    <text evidence="5 8">Catalyzes the oxidation of uric acid to 5-hydroxyisourate, which is further processed to form (S)-allantoin.</text>
</comment>
<dbReference type="PANTHER" id="PTHR42874:SF1">
    <property type="entry name" value="URICASE"/>
    <property type="match status" value="1"/>
</dbReference>
<comment type="caution">
    <text evidence="10">The sequence shown here is derived from an EMBL/GenBank/DDBJ whole genome shotgun (WGS) entry which is preliminary data.</text>
</comment>
<dbReference type="UniPathway" id="UPA00394">
    <property type="reaction ID" value="UER00650"/>
</dbReference>
<organism evidence="10 11">
    <name type="scientific">Streptomyces alkaliphilus</name>
    <dbReference type="NCBI Taxonomy" id="1472722"/>
    <lineage>
        <taxon>Bacteria</taxon>
        <taxon>Bacillati</taxon>
        <taxon>Actinomycetota</taxon>
        <taxon>Actinomycetes</taxon>
        <taxon>Kitasatosporales</taxon>
        <taxon>Streptomycetaceae</taxon>
        <taxon>Streptomyces</taxon>
    </lineage>
</organism>
<reference evidence="11" key="1">
    <citation type="submission" date="2019-10" db="EMBL/GenBank/DDBJ databases">
        <title>Streptomyces sp. nov., a novel actinobacterium isolated from alkaline environment.</title>
        <authorList>
            <person name="Golinska P."/>
        </authorList>
    </citation>
    <scope>NUCLEOTIDE SEQUENCE [LARGE SCALE GENOMIC DNA]</scope>
    <source>
        <strain evidence="11">DSM 42118</strain>
    </source>
</reference>
<dbReference type="Proteomes" id="UP000538929">
    <property type="component" value="Unassembled WGS sequence"/>
</dbReference>
<feature type="binding site" evidence="7">
    <location>
        <position position="177"/>
    </location>
    <ligand>
        <name>urate</name>
        <dbReference type="ChEBI" id="CHEBI:17775"/>
    </ligand>
</feature>
<keyword evidence="3 5" id="KW-0659">Purine metabolism</keyword>
<feature type="binding site" evidence="7">
    <location>
        <position position="277"/>
    </location>
    <ligand>
        <name>O2</name>
        <dbReference type="ChEBI" id="CHEBI:15379"/>
    </ligand>
</feature>
<feature type="binding site" evidence="7">
    <location>
        <position position="194"/>
    </location>
    <ligand>
        <name>5-hydroxyisourate</name>
        <dbReference type="ChEBI" id="CHEBI:18072"/>
    </ligand>
</feature>
<feature type="active site" description="Charge relay system" evidence="6">
    <location>
        <position position="13"/>
    </location>
</feature>
<dbReference type="PANTHER" id="PTHR42874">
    <property type="entry name" value="URICASE"/>
    <property type="match status" value="1"/>
</dbReference>
<dbReference type="Pfam" id="PF01014">
    <property type="entry name" value="Uricase"/>
    <property type="match status" value="2"/>
</dbReference>
<comment type="pathway">
    <text evidence="1 5">Purine metabolism; urate degradation; (S)-allantoin from urate: step 1/3.</text>
</comment>
<comment type="catalytic activity">
    <reaction evidence="5 8">
        <text>urate + O2 + H2O = 5-hydroxyisourate + H2O2</text>
        <dbReference type="Rhea" id="RHEA:21368"/>
        <dbReference type="ChEBI" id="CHEBI:15377"/>
        <dbReference type="ChEBI" id="CHEBI:15379"/>
        <dbReference type="ChEBI" id="CHEBI:16240"/>
        <dbReference type="ChEBI" id="CHEBI:17775"/>
        <dbReference type="ChEBI" id="CHEBI:18072"/>
        <dbReference type="EC" id="1.7.3.3"/>
    </reaction>
</comment>
<dbReference type="PRINTS" id="PR00093">
    <property type="entry name" value="URICASE"/>
</dbReference>
<keyword evidence="11" id="KW-1185">Reference proteome</keyword>
<feature type="binding site" evidence="7">
    <location>
        <position position="277"/>
    </location>
    <ligand>
        <name>5-hydroxyisourate</name>
        <dbReference type="ChEBI" id="CHEBI:18072"/>
    </ligand>
</feature>
<dbReference type="GO" id="GO:0004846">
    <property type="term" value="F:urate oxidase activity"/>
    <property type="evidence" value="ECO:0007669"/>
    <property type="project" value="UniProtKB-EC"/>
</dbReference>
<evidence type="ECO:0000256" key="2">
    <source>
        <dbReference type="ARBA" id="ARBA00009760"/>
    </source>
</evidence>
<feature type="active site" description="Charge relay system" evidence="6">
    <location>
        <position position="58"/>
    </location>
</feature>
<name>A0A7W3TBZ7_9ACTN</name>
<dbReference type="NCBIfam" id="TIGR03383">
    <property type="entry name" value="urate_oxi"/>
    <property type="match status" value="1"/>
</dbReference>
<feature type="active site" description="Charge relay system" evidence="6">
    <location>
        <position position="279"/>
    </location>
</feature>
<feature type="binding site" evidence="7">
    <location>
        <position position="251"/>
    </location>
    <ligand>
        <name>urate</name>
        <dbReference type="ChEBI" id="CHEBI:17775"/>
    </ligand>
</feature>
<feature type="binding site" evidence="7">
    <location>
        <position position="194"/>
    </location>
    <ligand>
        <name>urate</name>
        <dbReference type="ChEBI" id="CHEBI:17775"/>
    </ligand>
</feature>
<dbReference type="RefSeq" id="WP_182605741.1">
    <property type="nucleotide sequence ID" value="NZ_VKHT01000165.1"/>
</dbReference>
<dbReference type="Gene3D" id="3.10.270.10">
    <property type="entry name" value="Urate Oxidase"/>
    <property type="match status" value="1"/>
</dbReference>
<dbReference type="GO" id="GO:0019628">
    <property type="term" value="P:urate catabolic process"/>
    <property type="evidence" value="ECO:0007669"/>
    <property type="project" value="UniProtKB-UniPathway"/>
</dbReference>
<feature type="binding site" evidence="7">
    <location>
        <position position="59"/>
    </location>
    <ligand>
        <name>urate</name>
        <dbReference type="ChEBI" id="CHEBI:17775"/>
    </ligand>
</feature>
<dbReference type="EMBL" id="VKHT01000165">
    <property type="protein sequence ID" value="MBB0244051.1"/>
    <property type="molecule type" value="Genomic_DNA"/>
</dbReference>
<evidence type="ECO:0000256" key="3">
    <source>
        <dbReference type="ARBA" id="ARBA00022631"/>
    </source>
</evidence>
<feature type="compositionally biased region" description="Low complexity" evidence="9">
    <location>
        <begin position="113"/>
        <end position="130"/>
    </location>
</feature>
<feature type="binding site" evidence="7">
    <location>
        <position position="58"/>
    </location>
    <ligand>
        <name>urate</name>
        <dbReference type="ChEBI" id="CHEBI:17775"/>
    </ligand>
</feature>
<dbReference type="EC" id="1.7.3.3" evidence="5 8"/>
<evidence type="ECO:0000256" key="8">
    <source>
        <dbReference type="RuleBase" id="RU004455"/>
    </source>
</evidence>